<protein>
    <submittedName>
        <fullName evidence="1">Uncharacterized protein</fullName>
    </submittedName>
</protein>
<organism evidence="1 2">
    <name type="scientific">Moniliophthora roreri (strain MCA 2997)</name>
    <name type="common">Cocoa frosty pod rot fungus</name>
    <name type="synonym">Crinipellis roreri</name>
    <dbReference type="NCBI Taxonomy" id="1381753"/>
    <lineage>
        <taxon>Eukaryota</taxon>
        <taxon>Fungi</taxon>
        <taxon>Dikarya</taxon>
        <taxon>Basidiomycota</taxon>
        <taxon>Agaricomycotina</taxon>
        <taxon>Agaricomycetes</taxon>
        <taxon>Agaricomycetidae</taxon>
        <taxon>Agaricales</taxon>
        <taxon>Marasmiineae</taxon>
        <taxon>Marasmiaceae</taxon>
        <taxon>Moniliophthora</taxon>
    </lineage>
</organism>
<dbReference type="HOGENOM" id="CLU_2776513_0_0_1"/>
<proteinExistence type="predicted"/>
<comment type="caution">
    <text evidence="1">The sequence shown here is derived from an EMBL/GenBank/DDBJ whole genome shotgun (WGS) entry which is preliminary data.</text>
</comment>
<dbReference type="KEGG" id="mrr:Moror_15806"/>
<gene>
    <name evidence="1" type="ORF">Moror_15806</name>
</gene>
<dbReference type="AlphaFoldDB" id="V2XPQ3"/>
<dbReference type="EMBL" id="AWSO01002441">
    <property type="protein sequence ID" value="ESK81464.1"/>
    <property type="molecule type" value="Genomic_DNA"/>
</dbReference>
<reference evidence="1 2" key="1">
    <citation type="journal article" date="2014" name="BMC Genomics">
        <title>Genome and secretome analysis of the hemibiotrophic fungal pathogen, Moniliophthora roreri, which causes frosty pod rot disease of cacao: mechanisms of the biotrophic and necrotrophic phases.</title>
        <authorList>
            <person name="Meinhardt L.W."/>
            <person name="Costa G.G.L."/>
            <person name="Thomazella D.P.T."/>
            <person name="Teixeira P.J.P.L."/>
            <person name="Carazzolle M.F."/>
            <person name="Schuster S.C."/>
            <person name="Carlson J.E."/>
            <person name="Guiltinan M.J."/>
            <person name="Mieczkowski P."/>
            <person name="Farmer A."/>
            <person name="Ramaraj T."/>
            <person name="Crozier J."/>
            <person name="Davis R.E."/>
            <person name="Shao J."/>
            <person name="Melnick R.L."/>
            <person name="Pereira G.A.G."/>
            <person name="Bailey B.A."/>
        </authorList>
    </citation>
    <scope>NUCLEOTIDE SEQUENCE [LARGE SCALE GENOMIC DNA]</scope>
    <source>
        <strain evidence="1 2">MCA 2997</strain>
    </source>
</reference>
<keyword evidence="2" id="KW-1185">Reference proteome</keyword>
<dbReference type="Proteomes" id="UP000017559">
    <property type="component" value="Unassembled WGS sequence"/>
</dbReference>
<evidence type="ECO:0000313" key="1">
    <source>
        <dbReference type="EMBL" id="ESK81464.1"/>
    </source>
</evidence>
<sequence length="69" mass="8267">MFEQQHACAEEPWNQEKFETLLVEWIVTCDQPFDEVEKLEFIAMITCSLLRRITHPRTLWHLQQGHEVG</sequence>
<name>V2XPQ3_MONRO</name>
<dbReference type="OrthoDB" id="3259181at2759"/>
<evidence type="ECO:0000313" key="2">
    <source>
        <dbReference type="Proteomes" id="UP000017559"/>
    </source>
</evidence>
<accession>V2XPQ3</accession>